<organism evidence="2 3">
    <name type="scientific">Angomonas deanei</name>
    <dbReference type="NCBI Taxonomy" id="59799"/>
    <lineage>
        <taxon>Eukaryota</taxon>
        <taxon>Discoba</taxon>
        <taxon>Euglenozoa</taxon>
        <taxon>Kinetoplastea</taxon>
        <taxon>Metakinetoplastina</taxon>
        <taxon>Trypanosomatida</taxon>
        <taxon>Trypanosomatidae</taxon>
        <taxon>Strigomonadinae</taxon>
        <taxon>Angomonas</taxon>
    </lineage>
</organism>
<dbReference type="Proteomes" id="UP000515908">
    <property type="component" value="Chromosome 08"/>
</dbReference>
<protein>
    <submittedName>
        <fullName evidence="2">Uncharacterized protein</fullName>
    </submittedName>
</protein>
<dbReference type="EMBL" id="LR877152">
    <property type="protein sequence ID" value="CAD2217308.1"/>
    <property type="molecule type" value="Genomic_DNA"/>
</dbReference>
<feature type="compositionally biased region" description="Low complexity" evidence="1">
    <location>
        <begin position="173"/>
        <end position="192"/>
    </location>
</feature>
<reference evidence="2 3" key="1">
    <citation type="submission" date="2020-08" db="EMBL/GenBank/DDBJ databases">
        <authorList>
            <person name="Newling K."/>
            <person name="Davey J."/>
            <person name="Forrester S."/>
        </authorList>
    </citation>
    <scope>NUCLEOTIDE SEQUENCE [LARGE SCALE GENOMIC DNA]</scope>
    <source>
        <strain evidence="3">Crithidia deanei Carvalho (ATCC PRA-265)</strain>
    </source>
</reference>
<proteinExistence type="predicted"/>
<evidence type="ECO:0000313" key="2">
    <source>
        <dbReference type="EMBL" id="CAD2217308.1"/>
    </source>
</evidence>
<feature type="compositionally biased region" description="Polar residues" evidence="1">
    <location>
        <begin position="344"/>
        <end position="362"/>
    </location>
</feature>
<gene>
    <name evidence="2" type="ORF">ADEAN_000478600</name>
</gene>
<feature type="compositionally biased region" description="Basic and acidic residues" evidence="1">
    <location>
        <begin position="46"/>
        <end position="57"/>
    </location>
</feature>
<dbReference type="VEuPathDB" id="TriTrypDB:ADEAN_000478600"/>
<keyword evidence="3" id="KW-1185">Reference proteome</keyword>
<evidence type="ECO:0000256" key="1">
    <source>
        <dbReference type="SAM" id="MobiDB-lite"/>
    </source>
</evidence>
<sequence length="452" mass="49303">MENDVPLLMHSWAPNAMKLFEEEFKELQNLSQMEEGTLLAELEQAKRQAAEEAERLLRPSTGGAAGGKKAPVSSKGNRHAEDAAFNAAKMAKVLEERALQLQEKNAQQTWRQLVSRYEEQQERATAAAKPVLQWEHKELEFFTSHNTDYYTMGDILAVDRPRPQEAASSSSGPVRSNSAPSSPSRASRNNSVLEQSATAPSYIIDAVQFAQAYNEALEKEYAYKVVLGSHDLPVSSTHTAEAEDNDLLHTRLKEHKPGLDLPPNDFCVSQDHGAAARTLEATKKDFFLPSLTAAAATYSGGKTAADGGLVAPLSSSLTLPSLKVKREATGKKKTAASKRGKSQPPLTTDKLSTRGATQTKKGPSTEGIECSHSALDLHSCAGQVVQVVLRFTNRRSFRTRLRVRNATHPWLNTSAPTLLLPPAPRTRRMFPMRLRSAAAATLRSPSPSTPST</sequence>
<feature type="region of interest" description="Disordered" evidence="1">
    <location>
        <begin position="162"/>
        <end position="193"/>
    </location>
</feature>
<accession>A0A7G2CBY1</accession>
<dbReference type="AlphaFoldDB" id="A0A7G2CBY1"/>
<name>A0A7G2CBY1_9TRYP</name>
<feature type="compositionally biased region" description="Basic residues" evidence="1">
    <location>
        <begin position="331"/>
        <end position="341"/>
    </location>
</feature>
<feature type="region of interest" description="Disordered" evidence="1">
    <location>
        <begin position="327"/>
        <end position="367"/>
    </location>
</feature>
<evidence type="ECO:0000313" key="3">
    <source>
        <dbReference type="Proteomes" id="UP000515908"/>
    </source>
</evidence>
<feature type="region of interest" description="Disordered" evidence="1">
    <location>
        <begin position="46"/>
        <end position="79"/>
    </location>
</feature>